<dbReference type="EMBL" id="DWXG01000030">
    <property type="protein sequence ID" value="HJB97591.1"/>
    <property type="molecule type" value="Genomic_DNA"/>
</dbReference>
<dbReference type="AlphaFoldDB" id="A0A9D2SFA3"/>
<dbReference type="InterPro" id="IPR027417">
    <property type="entry name" value="P-loop_NTPase"/>
</dbReference>
<keyword evidence="1" id="KW-0813">Transport</keyword>
<proteinExistence type="predicted"/>
<dbReference type="InterPro" id="IPR003593">
    <property type="entry name" value="AAA+_ATPase"/>
</dbReference>
<gene>
    <name evidence="5" type="ORF">H9710_03315</name>
</gene>
<name>A0A9D2SFA3_9FIRM</name>
<evidence type="ECO:0000313" key="5">
    <source>
        <dbReference type="EMBL" id="HJB97591.1"/>
    </source>
</evidence>
<accession>A0A9D2SFA3</accession>
<sequence length="281" mass="31466">MEYAMELRDLRKEYKQFTLDNINLSLPMGSIMGFIGENGAGKSTTIKAMLGLIRPDGGSIRLLGQDPTRDRSVMEQVGTVLDAGFFPPEMNPQQLGRSLSHIYKGWDPAAYEKYLERFEIDRGKKVKELSRGMVMKLSLAVALSHGAKLLVLDEATSGLDPIIRDDILDILYDFIQDEEHSVFLSSHITGDLEKIADYVAFIHQGKVLMTGEKDTLLETYGLYHCTKELLLELEPQAVAGYRESGFGVTALVKRYQMPAHCPVENASLDDIMLYSIKGKRL</sequence>
<dbReference type="PANTHER" id="PTHR42939">
    <property type="entry name" value="ABC TRANSPORTER ATP-BINDING PROTEIN ALBC-RELATED"/>
    <property type="match status" value="1"/>
</dbReference>
<dbReference type="PANTHER" id="PTHR42939:SF3">
    <property type="entry name" value="ABC TRANSPORTER ATP-BINDING COMPONENT"/>
    <property type="match status" value="1"/>
</dbReference>
<evidence type="ECO:0000256" key="2">
    <source>
        <dbReference type="ARBA" id="ARBA00022741"/>
    </source>
</evidence>
<reference evidence="5" key="1">
    <citation type="journal article" date="2021" name="PeerJ">
        <title>Extensive microbial diversity within the chicken gut microbiome revealed by metagenomics and culture.</title>
        <authorList>
            <person name="Gilroy R."/>
            <person name="Ravi A."/>
            <person name="Getino M."/>
            <person name="Pursley I."/>
            <person name="Horton D.L."/>
            <person name="Alikhan N.F."/>
            <person name="Baker D."/>
            <person name="Gharbi K."/>
            <person name="Hall N."/>
            <person name="Watson M."/>
            <person name="Adriaenssens E.M."/>
            <person name="Foster-Nyarko E."/>
            <person name="Jarju S."/>
            <person name="Secka A."/>
            <person name="Antonio M."/>
            <person name="Oren A."/>
            <person name="Chaudhuri R.R."/>
            <person name="La Ragione R."/>
            <person name="Hildebrand F."/>
            <person name="Pallen M.J."/>
        </authorList>
    </citation>
    <scope>NUCLEOTIDE SEQUENCE</scope>
    <source>
        <strain evidence="5">CHK185-1770</strain>
    </source>
</reference>
<protein>
    <submittedName>
        <fullName evidence="5">ABC transporter ATP-binding protein</fullName>
    </submittedName>
</protein>
<keyword evidence="3 5" id="KW-0067">ATP-binding</keyword>
<dbReference type="CDD" id="cd03230">
    <property type="entry name" value="ABC_DR_subfamily_A"/>
    <property type="match status" value="1"/>
</dbReference>
<dbReference type="Pfam" id="PF00005">
    <property type="entry name" value="ABC_tran"/>
    <property type="match status" value="1"/>
</dbReference>
<dbReference type="Proteomes" id="UP000826793">
    <property type="component" value="Unassembled WGS sequence"/>
</dbReference>
<dbReference type="SUPFAM" id="SSF52540">
    <property type="entry name" value="P-loop containing nucleoside triphosphate hydrolases"/>
    <property type="match status" value="1"/>
</dbReference>
<dbReference type="GO" id="GO:0016887">
    <property type="term" value="F:ATP hydrolysis activity"/>
    <property type="evidence" value="ECO:0007669"/>
    <property type="project" value="InterPro"/>
</dbReference>
<evidence type="ECO:0000313" key="6">
    <source>
        <dbReference type="Proteomes" id="UP000826793"/>
    </source>
</evidence>
<comment type="caution">
    <text evidence="5">The sequence shown here is derived from an EMBL/GenBank/DDBJ whole genome shotgun (WGS) entry which is preliminary data.</text>
</comment>
<dbReference type="GO" id="GO:0005524">
    <property type="term" value="F:ATP binding"/>
    <property type="evidence" value="ECO:0007669"/>
    <property type="project" value="UniProtKB-KW"/>
</dbReference>
<evidence type="ECO:0000259" key="4">
    <source>
        <dbReference type="PROSITE" id="PS50893"/>
    </source>
</evidence>
<evidence type="ECO:0000256" key="1">
    <source>
        <dbReference type="ARBA" id="ARBA00022448"/>
    </source>
</evidence>
<dbReference type="SMART" id="SM00382">
    <property type="entry name" value="AAA"/>
    <property type="match status" value="1"/>
</dbReference>
<evidence type="ECO:0000256" key="3">
    <source>
        <dbReference type="ARBA" id="ARBA00022840"/>
    </source>
</evidence>
<dbReference type="Gene3D" id="3.40.50.300">
    <property type="entry name" value="P-loop containing nucleotide triphosphate hydrolases"/>
    <property type="match status" value="1"/>
</dbReference>
<reference evidence="5" key="2">
    <citation type="submission" date="2021-04" db="EMBL/GenBank/DDBJ databases">
        <authorList>
            <person name="Gilroy R."/>
        </authorList>
    </citation>
    <scope>NUCLEOTIDE SEQUENCE</scope>
    <source>
        <strain evidence="5">CHK185-1770</strain>
    </source>
</reference>
<dbReference type="InterPro" id="IPR051782">
    <property type="entry name" value="ABC_Transporter_VariousFunc"/>
</dbReference>
<keyword evidence="2" id="KW-0547">Nucleotide-binding</keyword>
<organism evidence="5 6">
    <name type="scientific">Candidatus Acutalibacter pullicola</name>
    <dbReference type="NCBI Taxonomy" id="2838417"/>
    <lineage>
        <taxon>Bacteria</taxon>
        <taxon>Bacillati</taxon>
        <taxon>Bacillota</taxon>
        <taxon>Clostridia</taxon>
        <taxon>Eubacteriales</taxon>
        <taxon>Acutalibacteraceae</taxon>
        <taxon>Acutalibacter</taxon>
    </lineage>
</organism>
<dbReference type="InterPro" id="IPR003439">
    <property type="entry name" value="ABC_transporter-like_ATP-bd"/>
</dbReference>
<dbReference type="PROSITE" id="PS50893">
    <property type="entry name" value="ABC_TRANSPORTER_2"/>
    <property type="match status" value="1"/>
</dbReference>
<feature type="domain" description="ABC transporter" evidence="4">
    <location>
        <begin position="5"/>
        <end position="229"/>
    </location>
</feature>